<dbReference type="EMBL" id="AZBU02000008">
    <property type="protein sequence ID" value="TKR67001.1"/>
    <property type="molecule type" value="Genomic_DNA"/>
</dbReference>
<proteinExistence type="predicted"/>
<feature type="chain" id="PRO_5020586862" description="SXP/RAL-2 family protein Ani s 5-like cation-binding domain-containing protein" evidence="1">
    <location>
        <begin position="20"/>
        <end position="143"/>
    </location>
</feature>
<keyword evidence="1" id="KW-0732">Signal</keyword>
<evidence type="ECO:0000256" key="1">
    <source>
        <dbReference type="SAM" id="SignalP"/>
    </source>
</evidence>
<sequence>MRSLSVVLVALAALSVANAGVVRSSDTARSMKRIAESTGAPAHLKVHGDLKELNAAVEIATKMFGDGAKTNTDLKDVFDKLLTATVKETEESNFISRAFFGYINLYKDYAIQPVINFFAGLYEKIAPPARSLPRWCPSRPSTM</sequence>
<organism evidence="2 3">
    <name type="scientific">Steinernema carpocapsae</name>
    <name type="common">Entomopathogenic nematode</name>
    <dbReference type="NCBI Taxonomy" id="34508"/>
    <lineage>
        <taxon>Eukaryota</taxon>
        <taxon>Metazoa</taxon>
        <taxon>Ecdysozoa</taxon>
        <taxon>Nematoda</taxon>
        <taxon>Chromadorea</taxon>
        <taxon>Rhabditida</taxon>
        <taxon>Tylenchina</taxon>
        <taxon>Panagrolaimomorpha</taxon>
        <taxon>Strongyloidoidea</taxon>
        <taxon>Steinernematidae</taxon>
        <taxon>Steinernema</taxon>
    </lineage>
</organism>
<keyword evidence="3" id="KW-1185">Reference proteome</keyword>
<reference evidence="2 3" key="2">
    <citation type="journal article" date="2019" name="G3 (Bethesda)">
        <title>Hybrid Assembly of the Genome of the Entomopathogenic Nematode Steinernema carpocapsae Identifies the X-Chromosome.</title>
        <authorList>
            <person name="Serra L."/>
            <person name="Macchietto M."/>
            <person name="Macias-Munoz A."/>
            <person name="McGill C.J."/>
            <person name="Rodriguez I.M."/>
            <person name="Rodriguez B."/>
            <person name="Murad R."/>
            <person name="Mortazavi A."/>
        </authorList>
    </citation>
    <scope>NUCLEOTIDE SEQUENCE [LARGE SCALE GENOMIC DNA]</scope>
    <source>
        <strain evidence="2 3">ALL</strain>
    </source>
</reference>
<gene>
    <name evidence="2" type="ORF">L596_023218</name>
</gene>
<evidence type="ECO:0008006" key="4">
    <source>
        <dbReference type="Google" id="ProtNLM"/>
    </source>
</evidence>
<evidence type="ECO:0000313" key="2">
    <source>
        <dbReference type="EMBL" id="TKR67001.1"/>
    </source>
</evidence>
<feature type="signal peptide" evidence="1">
    <location>
        <begin position="1"/>
        <end position="19"/>
    </location>
</feature>
<accession>A0A4U5MD12</accession>
<comment type="caution">
    <text evidence="2">The sequence shown here is derived from an EMBL/GenBank/DDBJ whole genome shotgun (WGS) entry which is preliminary data.</text>
</comment>
<name>A0A4U5MD12_STECR</name>
<evidence type="ECO:0000313" key="3">
    <source>
        <dbReference type="Proteomes" id="UP000298663"/>
    </source>
</evidence>
<reference evidence="2 3" key="1">
    <citation type="journal article" date="2015" name="Genome Biol.">
        <title>Comparative genomics of Steinernema reveals deeply conserved gene regulatory networks.</title>
        <authorList>
            <person name="Dillman A.R."/>
            <person name="Macchietto M."/>
            <person name="Porter C.F."/>
            <person name="Rogers A."/>
            <person name="Williams B."/>
            <person name="Antoshechkin I."/>
            <person name="Lee M.M."/>
            <person name="Goodwin Z."/>
            <person name="Lu X."/>
            <person name="Lewis E.E."/>
            <person name="Goodrich-Blair H."/>
            <person name="Stock S.P."/>
            <person name="Adams B.J."/>
            <person name="Sternberg P.W."/>
            <person name="Mortazavi A."/>
        </authorList>
    </citation>
    <scope>NUCLEOTIDE SEQUENCE [LARGE SCALE GENOMIC DNA]</scope>
    <source>
        <strain evidence="2 3">ALL</strain>
    </source>
</reference>
<dbReference type="AlphaFoldDB" id="A0A4U5MD12"/>
<protein>
    <recommendedName>
        <fullName evidence="4">SXP/RAL-2 family protein Ani s 5-like cation-binding domain-containing protein</fullName>
    </recommendedName>
</protein>
<dbReference type="Proteomes" id="UP000298663">
    <property type="component" value="Unassembled WGS sequence"/>
</dbReference>